<gene>
    <name evidence="5" type="ORF">HGRIS_009602</name>
</gene>
<feature type="region of interest" description="Disordered" evidence="3">
    <location>
        <begin position="200"/>
        <end position="274"/>
    </location>
</feature>
<organism evidence="5 6">
    <name type="scientific">Hohenbuehelia grisea</name>
    <dbReference type="NCBI Taxonomy" id="104357"/>
    <lineage>
        <taxon>Eukaryota</taxon>
        <taxon>Fungi</taxon>
        <taxon>Dikarya</taxon>
        <taxon>Basidiomycota</taxon>
        <taxon>Agaricomycotina</taxon>
        <taxon>Agaricomycetes</taxon>
        <taxon>Agaricomycetidae</taxon>
        <taxon>Agaricales</taxon>
        <taxon>Pleurotineae</taxon>
        <taxon>Pleurotaceae</taxon>
        <taxon>Hohenbuehelia</taxon>
    </lineage>
</organism>
<feature type="domain" description="YDG" evidence="4">
    <location>
        <begin position="24"/>
        <end position="179"/>
    </location>
</feature>
<keyword evidence="6" id="KW-1185">Reference proteome</keyword>
<evidence type="ECO:0000313" key="5">
    <source>
        <dbReference type="EMBL" id="KAL0949553.1"/>
    </source>
</evidence>
<evidence type="ECO:0000256" key="2">
    <source>
        <dbReference type="PROSITE-ProRule" id="PRU00358"/>
    </source>
</evidence>
<keyword evidence="1 2" id="KW-0539">Nucleus</keyword>
<proteinExistence type="predicted"/>
<evidence type="ECO:0000256" key="3">
    <source>
        <dbReference type="SAM" id="MobiDB-lite"/>
    </source>
</evidence>
<evidence type="ECO:0000256" key="1">
    <source>
        <dbReference type="ARBA" id="ARBA00023242"/>
    </source>
</evidence>
<dbReference type="InterPro" id="IPR045134">
    <property type="entry name" value="UHRF1/2-like"/>
</dbReference>
<dbReference type="Gene3D" id="2.30.280.10">
    <property type="entry name" value="SRA-YDG"/>
    <property type="match status" value="1"/>
</dbReference>
<reference evidence="6" key="1">
    <citation type="submission" date="2024-06" db="EMBL/GenBank/DDBJ databases">
        <title>Multi-omics analyses provide insights into the biosynthesis of the anticancer antibiotic pleurotin in Hohenbuehelia grisea.</title>
        <authorList>
            <person name="Weaver J.A."/>
            <person name="Alberti F."/>
        </authorList>
    </citation>
    <scope>NUCLEOTIDE SEQUENCE [LARGE SCALE GENOMIC DNA]</scope>
    <source>
        <strain evidence="6">T-177</strain>
    </source>
</reference>
<comment type="caution">
    <text evidence="5">The sequence shown here is derived from an EMBL/GenBank/DDBJ whole genome shotgun (WGS) entry which is preliminary data.</text>
</comment>
<dbReference type="InterPro" id="IPR015947">
    <property type="entry name" value="PUA-like_sf"/>
</dbReference>
<feature type="region of interest" description="Disordered" evidence="3">
    <location>
        <begin position="85"/>
        <end position="105"/>
    </location>
</feature>
<name>A0ABR3J232_9AGAR</name>
<feature type="compositionally biased region" description="Polar residues" evidence="3">
    <location>
        <begin position="220"/>
        <end position="247"/>
    </location>
</feature>
<accession>A0ABR3J232</accession>
<dbReference type="Proteomes" id="UP001556367">
    <property type="component" value="Unassembled WGS sequence"/>
</dbReference>
<comment type="subcellular location">
    <subcellularLocation>
        <location evidence="2">Nucleus</location>
    </subcellularLocation>
</comment>
<dbReference type="Pfam" id="PF02182">
    <property type="entry name" value="SAD_SRA"/>
    <property type="match status" value="1"/>
</dbReference>
<dbReference type="SUPFAM" id="SSF88697">
    <property type="entry name" value="PUA domain-like"/>
    <property type="match status" value="1"/>
</dbReference>
<evidence type="ECO:0000313" key="6">
    <source>
        <dbReference type="Proteomes" id="UP001556367"/>
    </source>
</evidence>
<dbReference type="SMART" id="SM00466">
    <property type="entry name" value="SRA"/>
    <property type="match status" value="1"/>
</dbReference>
<dbReference type="PROSITE" id="PS51015">
    <property type="entry name" value="YDG"/>
    <property type="match status" value="1"/>
</dbReference>
<dbReference type="PANTHER" id="PTHR14140:SF27">
    <property type="entry name" value="OS04G0289800 PROTEIN"/>
    <property type="match status" value="1"/>
</dbReference>
<dbReference type="InterPro" id="IPR036987">
    <property type="entry name" value="SRA-YDG_sf"/>
</dbReference>
<sequence>MAPGGPFKGVNIVRDPNCDPKTHGHIPGVPIGSTWKNREDCSKAGVHSPLRGGIAGNKNDGAFSVVLSGGYEDDEDNGEDILYTGQGGKDYSGDKMEQMQGKSKWDGGMCSDQEWTRGNLALKISWQTGKPVRVIRGSSSKSKYAPASGYRYDGLYRVVQASRETGKEGFQVCRFAFKRLPNQGPLPRHGHPQTQQITMPDAEASASEGEGSTSQASSAHKSPQIGTASTSWIHQSLAQASGSNVTATAPPPSKSKLGMLRKKAGGRSRFSASNALIKRDPSLFKKRIGHLSKTSSSDD</sequence>
<protein>
    <recommendedName>
        <fullName evidence="4">YDG domain-containing protein</fullName>
    </recommendedName>
</protein>
<dbReference type="PANTHER" id="PTHR14140">
    <property type="entry name" value="E3 UBIQUITIN-PROTEIN LIGASE UHRF-RELATED"/>
    <property type="match status" value="1"/>
</dbReference>
<dbReference type="InterPro" id="IPR003105">
    <property type="entry name" value="SRA_YDG"/>
</dbReference>
<dbReference type="EMBL" id="JASNQZ010000012">
    <property type="protein sequence ID" value="KAL0949553.1"/>
    <property type="molecule type" value="Genomic_DNA"/>
</dbReference>
<evidence type="ECO:0000259" key="4">
    <source>
        <dbReference type="PROSITE" id="PS51015"/>
    </source>
</evidence>
<feature type="compositionally biased region" description="Low complexity" evidence="3">
    <location>
        <begin position="202"/>
        <end position="219"/>
    </location>
</feature>